<evidence type="ECO:0000256" key="2">
    <source>
        <dbReference type="SAM" id="SignalP"/>
    </source>
</evidence>
<feature type="region of interest" description="Disordered" evidence="1">
    <location>
        <begin position="70"/>
        <end position="100"/>
    </location>
</feature>
<keyword evidence="4" id="KW-1185">Reference proteome</keyword>
<feature type="compositionally biased region" description="Polar residues" evidence="1">
    <location>
        <begin position="85"/>
        <end position="100"/>
    </location>
</feature>
<accession>A0A562TKI2</accession>
<gene>
    <name evidence="3" type="ORF">JN11_04852</name>
</gene>
<feature type="signal peptide" evidence="2">
    <location>
        <begin position="1"/>
        <end position="23"/>
    </location>
</feature>
<evidence type="ECO:0000313" key="3">
    <source>
        <dbReference type="EMBL" id="TWI94035.1"/>
    </source>
</evidence>
<protein>
    <submittedName>
        <fullName evidence="3">Uncharacterized protein</fullName>
    </submittedName>
</protein>
<dbReference type="Proteomes" id="UP000317010">
    <property type="component" value="Unassembled WGS sequence"/>
</dbReference>
<evidence type="ECO:0000313" key="4">
    <source>
        <dbReference type="Proteomes" id="UP000317010"/>
    </source>
</evidence>
<comment type="caution">
    <text evidence="3">The sequence shown here is derived from an EMBL/GenBank/DDBJ whole genome shotgun (WGS) entry which is preliminary data.</text>
</comment>
<keyword evidence="2" id="KW-0732">Signal</keyword>
<sequence length="100" mass="11337">MKKALYVLTAILFLLVMTNPNHGSFQKFLGQQNITNTNRKANFLVCSIYSANDKNYLAILNEFYNISEHNNNSRNNSRPAADSIKTINKLQTENPLKTGD</sequence>
<feature type="chain" id="PRO_5021862602" evidence="2">
    <location>
        <begin position="24"/>
        <end position="100"/>
    </location>
</feature>
<evidence type="ECO:0000256" key="1">
    <source>
        <dbReference type="SAM" id="MobiDB-lite"/>
    </source>
</evidence>
<dbReference type="RefSeq" id="WP_144916757.1">
    <property type="nucleotide sequence ID" value="NZ_VLLI01000022.1"/>
</dbReference>
<reference evidence="3 4" key="1">
    <citation type="submission" date="2019-07" db="EMBL/GenBank/DDBJ databases">
        <title>Genomic Encyclopedia of Archaeal and Bacterial Type Strains, Phase II (KMG-II): from individual species to whole genera.</title>
        <authorList>
            <person name="Goeker M."/>
        </authorList>
    </citation>
    <scope>NUCLEOTIDE SEQUENCE [LARGE SCALE GENOMIC DNA]</scope>
    <source>
        <strain evidence="3 4">ATCC BAA-1854</strain>
    </source>
</reference>
<dbReference type="EMBL" id="VLLI01000022">
    <property type="protein sequence ID" value="TWI94035.1"/>
    <property type="molecule type" value="Genomic_DNA"/>
</dbReference>
<proteinExistence type="predicted"/>
<dbReference type="AlphaFoldDB" id="A0A562TKI2"/>
<organism evidence="3 4">
    <name type="scientific">Mucilaginibacter frigoritolerans</name>
    <dbReference type="NCBI Taxonomy" id="652788"/>
    <lineage>
        <taxon>Bacteria</taxon>
        <taxon>Pseudomonadati</taxon>
        <taxon>Bacteroidota</taxon>
        <taxon>Sphingobacteriia</taxon>
        <taxon>Sphingobacteriales</taxon>
        <taxon>Sphingobacteriaceae</taxon>
        <taxon>Mucilaginibacter</taxon>
    </lineage>
</organism>
<name>A0A562TKI2_9SPHI</name>